<evidence type="ECO:0000256" key="6">
    <source>
        <dbReference type="ARBA" id="ARBA00022642"/>
    </source>
</evidence>
<evidence type="ECO:0000256" key="3">
    <source>
        <dbReference type="ARBA" id="ARBA00013236"/>
    </source>
</evidence>
<keyword evidence="7 9" id="KW-0808">Transferase</keyword>
<dbReference type="NCBIfam" id="NF006694">
    <property type="entry name" value="PRK09243.1-1"/>
    <property type="match status" value="1"/>
</dbReference>
<dbReference type="NCBIfam" id="NF006695">
    <property type="entry name" value="PRK09243.1-2"/>
    <property type="match status" value="1"/>
</dbReference>
<dbReference type="NCBIfam" id="TIGR01513">
    <property type="entry name" value="NAPRTase_put"/>
    <property type="match status" value="1"/>
</dbReference>
<sequence>MNASMALHTDKYQINMMYAHWKHGTHNQKTVFEAFFRKLPFHNGYAVFAGLERIIEYMEQLRFTEEDIAYLREQEEEYEEAFLQELRNFRFTGNIDAAREGTLVFANEPLIRVEGRIFETQLIETALLNFMNFQTLIATKASRIKYVAGNDILMEFGTRRAQEADAALWGARAAYLAGFHATSNMLAGRRFGIPTKGTHAHAWVQSFENEQEAFQAFAEALPNQVTLLVDTYDTLHSGIPNAIQIGKELEKRGKKLQAIRLDSGDLAYLSIEARRMLDEAGLNEVQIVASNDLDEYTISDLKLQGARIDMWGVGTQLITAADQPSLGGVYKLVSREVDGVMQPTIKISANPEKVTTPGKKDVYRIIHKKKKKAIADYICLTEEDDVERRVKIKLFDPIHPYLHKYVEHYDAEKLLHPIYRDGKLVYERPPLDEIREYHREQLQLFWPEYLRKTNPERYHVDISTKAWQLKHDMIESYVQEQEQWTRILRENGDDGANGHSGE</sequence>
<dbReference type="InterPro" id="IPR006405">
    <property type="entry name" value="Nic_PRibTrfase_pncB"/>
</dbReference>
<evidence type="ECO:0000256" key="8">
    <source>
        <dbReference type="ARBA" id="ARBA00048668"/>
    </source>
</evidence>
<dbReference type="CDD" id="cd01570">
    <property type="entry name" value="NAPRTase_A"/>
    <property type="match status" value="1"/>
</dbReference>
<dbReference type="Gene3D" id="3.20.20.70">
    <property type="entry name" value="Aldolase class I"/>
    <property type="match status" value="1"/>
</dbReference>
<feature type="coiled-coil region" evidence="10">
    <location>
        <begin position="54"/>
        <end position="81"/>
    </location>
</feature>
<evidence type="ECO:0000313" key="15">
    <source>
        <dbReference type="Proteomes" id="UP001154322"/>
    </source>
</evidence>
<dbReference type="PANTHER" id="PTHR11098">
    <property type="entry name" value="NICOTINATE PHOSPHORIBOSYLTRANSFERASE"/>
    <property type="match status" value="1"/>
</dbReference>
<evidence type="ECO:0000259" key="13">
    <source>
        <dbReference type="Pfam" id="PF17956"/>
    </source>
</evidence>
<dbReference type="SUPFAM" id="SSF51690">
    <property type="entry name" value="Nicotinate/Quinolinate PRTase C-terminal domain-like"/>
    <property type="match status" value="1"/>
</dbReference>
<comment type="catalytic activity">
    <reaction evidence="8 9">
        <text>5-phospho-alpha-D-ribose 1-diphosphate + nicotinate + ATP + H2O = nicotinate beta-D-ribonucleotide + ADP + phosphate + diphosphate</text>
        <dbReference type="Rhea" id="RHEA:36163"/>
        <dbReference type="ChEBI" id="CHEBI:15377"/>
        <dbReference type="ChEBI" id="CHEBI:30616"/>
        <dbReference type="ChEBI" id="CHEBI:32544"/>
        <dbReference type="ChEBI" id="CHEBI:33019"/>
        <dbReference type="ChEBI" id="CHEBI:43474"/>
        <dbReference type="ChEBI" id="CHEBI:57502"/>
        <dbReference type="ChEBI" id="CHEBI:58017"/>
        <dbReference type="ChEBI" id="CHEBI:456216"/>
        <dbReference type="EC" id="6.3.4.21"/>
    </reaction>
</comment>
<comment type="caution">
    <text evidence="14">The sequence shown here is derived from an EMBL/GenBank/DDBJ whole genome shotgun (WGS) entry which is preliminary data.</text>
</comment>
<protein>
    <recommendedName>
        <fullName evidence="3 9">Nicotinate phosphoribosyltransferase</fullName>
        <ecNumber evidence="3 9">6.3.4.21</ecNumber>
    </recommendedName>
</protein>
<feature type="domain" description="Nicotinate phosphoribosyltransferase N-terminal" evidence="12">
    <location>
        <begin position="7"/>
        <end position="132"/>
    </location>
</feature>
<evidence type="ECO:0000259" key="11">
    <source>
        <dbReference type="Pfam" id="PF04095"/>
    </source>
</evidence>
<dbReference type="Pfam" id="PF17767">
    <property type="entry name" value="NAPRTase_N"/>
    <property type="match status" value="1"/>
</dbReference>
<comment type="PTM">
    <text evidence="9">Transiently phosphorylated on a His residue during the reaction cycle. Phosphorylation strongly increases the affinity for substrates and increases the rate of nicotinate D-ribonucleotide production. Dephosphorylation regenerates the low-affinity form of the enzyme, leading to product release.</text>
</comment>
<keyword evidence="14" id="KW-0328">Glycosyltransferase</keyword>
<dbReference type="NCBIfam" id="NF009131">
    <property type="entry name" value="PRK12484.1"/>
    <property type="match status" value="1"/>
</dbReference>
<evidence type="ECO:0000256" key="10">
    <source>
        <dbReference type="SAM" id="Coils"/>
    </source>
</evidence>
<reference evidence="14" key="1">
    <citation type="submission" date="2022-06" db="EMBL/GenBank/DDBJ databases">
        <authorList>
            <person name="Dietemann V."/>
            <person name="Ory F."/>
            <person name="Dainat B."/>
            <person name="Oberhansli S."/>
        </authorList>
    </citation>
    <scope>NUCLEOTIDE SEQUENCE</scope>
    <source>
        <strain evidence="14">Ena-SAMPLE-TAB-26-04-2022-14:26:32:270-5432</strain>
    </source>
</reference>
<dbReference type="InterPro" id="IPR041525">
    <property type="entry name" value="N/Namide_PRibTrfase"/>
</dbReference>
<comment type="similarity">
    <text evidence="2 9">Belongs to the NAPRTase family.</text>
</comment>
<dbReference type="Proteomes" id="UP001154322">
    <property type="component" value="Unassembled WGS sequence"/>
</dbReference>
<dbReference type="SUPFAM" id="SSF54675">
    <property type="entry name" value="Nicotinate/Quinolinate PRTase N-terminal domain-like"/>
    <property type="match status" value="1"/>
</dbReference>
<evidence type="ECO:0000256" key="9">
    <source>
        <dbReference type="RuleBase" id="RU365100"/>
    </source>
</evidence>
<dbReference type="Gene3D" id="3.20.140.10">
    <property type="entry name" value="nicotinate phosphoribosyltransferase"/>
    <property type="match status" value="1"/>
</dbReference>
<keyword evidence="15" id="KW-1185">Reference proteome</keyword>
<dbReference type="InterPro" id="IPR036068">
    <property type="entry name" value="Nicotinate_pribotase-like_C"/>
</dbReference>
<dbReference type="InterPro" id="IPR013785">
    <property type="entry name" value="Aldolase_TIM"/>
</dbReference>
<keyword evidence="5 9" id="KW-0436">Ligase</keyword>
<evidence type="ECO:0000259" key="12">
    <source>
        <dbReference type="Pfam" id="PF17767"/>
    </source>
</evidence>
<keyword evidence="10" id="KW-0175">Coiled coil</keyword>
<dbReference type="GO" id="GO:0016757">
    <property type="term" value="F:glycosyltransferase activity"/>
    <property type="evidence" value="ECO:0007669"/>
    <property type="project" value="UniProtKB-KW"/>
</dbReference>
<dbReference type="Pfam" id="PF04095">
    <property type="entry name" value="NAPRTase"/>
    <property type="match status" value="1"/>
</dbReference>
<evidence type="ECO:0000256" key="4">
    <source>
        <dbReference type="ARBA" id="ARBA00022553"/>
    </source>
</evidence>
<evidence type="ECO:0000313" key="14">
    <source>
        <dbReference type="EMBL" id="CAH8243867.1"/>
    </source>
</evidence>
<dbReference type="InterPro" id="IPR041619">
    <property type="entry name" value="NAPRTase_C"/>
</dbReference>
<dbReference type="Pfam" id="PF17956">
    <property type="entry name" value="NAPRTase_C"/>
    <property type="match status" value="1"/>
</dbReference>
<dbReference type="InterPro" id="IPR040727">
    <property type="entry name" value="NAPRTase_N"/>
</dbReference>
<evidence type="ECO:0000256" key="1">
    <source>
        <dbReference type="ARBA" id="ARBA00004952"/>
    </source>
</evidence>
<proteinExistence type="inferred from homology"/>
<evidence type="ECO:0000256" key="5">
    <source>
        <dbReference type="ARBA" id="ARBA00022598"/>
    </source>
</evidence>
<dbReference type="PIRSF" id="PIRSF000484">
    <property type="entry name" value="NAPRT"/>
    <property type="match status" value="1"/>
</dbReference>
<dbReference type="PANTHER" id="PTHR11098:SF1">
    <property type="entry name" value="NICOTINATE PHOSPHORIBOSYLTRANSFERASE"/>
    <property type="match status" value="1"/>
</dbReference>
<comment type="pathway">
    <text evidence="1 9">Cofactor biosynthesis; NAD(+) biosynthesis; nicotinate D-ribonucleotide from nicotinate: step 1/1.</text>
</comment>
<gene>
    <name evidence="14" type="ORF">WJ0W_001106</name>
</gene>
<feature type="domain" description="Nicotinate/nicotinamide phosphoribosyltransferase" evidence="11">
    <location>
        <begin position="153"/>
        <end position="353"/>
    </location>
</feature>
<organism evidence="14 15">
    <name type="scientific">Paenibacillus melissococcoides</name>
    <dbReference type="NCBI Taxonomy" id="2912268"/>
    <lineage>
        <taxon>Bacteria</taxon>
        <taxon>Bacillati</taxon>
        <taxon>Bacillota</taxon>
        <taxon>Bacilli</taxon>
        <taxon>Bacillales</taxon>
        <taxon>Paenibacillaceae</taxon>
        <taxon>Paenibacillus</taxon>
    </lineage>
</organism>
<comment type="function">
    <text evidence="9">Catalyzes the first step in the biosynthesis of NAD from nicotinic acid, the ATP-dependent synthesis of beta-nicotinate D-ribonucleotide from nicotinate and 5-phospho-D-ribose 1-phosphate.</text>
</comment>
<keyword evidence="6 9" id="KW-0662">Pyridine nucleotide biosynthesis</keyword>
<dbReference type="EMBL" id="CALYLO010000001">
    <property type="protein sequence ID" value="CAH8243867.1"/>
    <property type="molecule type" value="Genomic_DNA"/>
</dbReference>
<feature type="domain" description="Nicotinate phosphoribosyltransferase C-terminal" evidence="13">
    <location>
        <begin position="359"/>
        <end position="470"/>
    </location>
</feature>
<evidence type="ECO:0000256" key="2">
    <source>
        <dbReference type="ARBA" id="ARBA00010897"/>
    </source>
</evidence>
<dbReference type="RefSeq" id="WP_213426594.1">
    <property type="nucleotide sequence ID" value="NZ_AP031286.1"/>
</dbReference>
<dbReference type="EC" id="6.3.4.21" evidence="3 9"/>
<keyword evidence="4" id="KW-0597">Phosphoprotein</keyword>
<accession>A0ABN8TZW7</accession>
<name>A0ABN8TZW7_9BACL</name>
<dbReference type="InterPro" id="IPR007229">
    <property type="entry name" value="Nic_PRibTrfase-Fam"/>
</dbReference>
<evidence type="ECO:0000256" key="7">
    <source>
        <dbReference type="ARBA" id="ARBA00022679"/>
    </source>
</evidence>